<protein>
    <submittedName>
        <fullName evidence="2">Uncharacterized protein</fullName>
    </submittedName>
</protein>
<organism evidence="2 3">
    <name type="scientific">Portunus trituberculatus</name>
    <name type="common">Swimming crab</name>
    <name type="synonym">Neptunus trituberculatus</name>
    <dbReference type="NCBI Taxonomy" id="210409"/>
    <lineage>
        <taxon>Eukaryota</taxon>
        <taxon>Metazoa</taxon>
        <taxon>Ecdysozoa</taxon>
        <taxon>Arthropoda</taxon>
        <taxon>Crustacea</taxon>
        <taxon>Multicrustacea</taxon>
        <taxon>Malacostraca</taxon>
        <taxon>Eumalacostraca</taxon>
        <taxon>Eucarida</taxon>
        <taxon>Decapoda</taxon>
        <taxon>Pleocyemata</taxon>
        <taxon>Brachyura</taxon>
        <taxon>Eubrachyura</taxon>
        <taxon>Portunoidea</taxon>
        <taxon>Portunidae</taxon>
        <taxon>Portuninae</taxon>
        <taxon>Portunus</taxon>
    </lineage>
</organism>
<evidence type="ECO:0000313" key="3">
    <source>
        <dbReference type="Proteomes" id="UP000324222"/>
    </source>
</evidence>
<keyword evidence="1" id="KW-1133">Transmembrane helix</keyword>
<proteinExistence type="predicted"/>
<dbReference type="EMBL" id="VSRR010039016">
    <property type="protein sequence ID" value="MPC74489.1"/>
    <property type="molecule type" value="Genomic_DNA"/>
</dbReference>
<keyword evidence="3" id="KW-1185">Reference proteome</keyword>
<dbReference type="AlphaFoldDB" id="A0A5B7HXT7"/>
<gene>
    <name evidence="2" type="ORF">E2C01_068849</name>
</gene>
<dbReference type="Proteomes" id="UP000324222">
    <property type="component" value="Unassembled WGS sequence"/>
</dbReference>
<keyword evidence="1" id="KW-0812">Transmembrane</keyword>
<sequence length="61" mass="6509">MAVVVGIVIVMVVVVLVMVVVMVVAALKLYSLRGNRNCGIQGGVVGFCYTRDWPADTPQSN</sequence>
<keyword evidence="1" id="KW-0472">Membrane</keyword>
<accession>A0A5B7HXT7</accession>
<evidence type="ECO:0000256" key="1">
    <source>
        <dbReference type="SAM" id="Phobius"/>
    </source>
</evidence>
<comment type="caution">
    <text evidence="2">The sequence shown here is derived from an EMBL/GenBank/DDBJ whole genome shotgun (WGS) entry which is preliminary data.</text>
</comment>
<feature type="transmembrane region" description="Helical" evidence="1">
    <location>
        <begin position="6"/>
        <end position="27"/>
    </location>
</feature>
<reference evidence="2 3" key="1">
    <citation type="submission" date="2019-05" db="EMBL/GenBank/DDBJ databases">
        <title>Another draft genome of Portunus trituberculatus and its Hox gene families provides insights of decapod evolution.</title>
        <authorList>
            <person name="Jeong J.-H."/>
            <person name="Song I."/>
            <person name="Kim S."/>
            <person name="Choi T."/>
            <person name="Kim D."/>
            <person name="Ryu S."/>
            <person name="Kim W."/>
        </authorList>
    </citation>
    <scope>NUCLEOTIDE SEQUENCE [LARGE SCALE GENOMIC DNA]</scope>
    <source>
        <tissue evidence="2">Muscle</tissue>
    </source>
</reference>
<name>A0A5B7HXT7_PORTR</name>
<evidence type="ECO:0000313" key="2">
    <source>
        <dbReference type="EMBL" id="MPC74489.1"/>
    </source>
</evidence>